<dbReference type="CDD" id="cd16961">
    <property type="entry name" value="RMtype1_S_TRD-CR_like"/>
    <property type="match status" value="1"/>
</dbReference>
<evidence type="ECO:0000256" key="8">
    <source>
        <dbReference type="ARBA" id="ARBA00047942"/>
    </source>
</evidence>
<geneLocation type="plasmid" evidence="12">
    <name>unnamed1</name>
</geneLocation>
<dbReference type="RefSeq" id="WP_331762991.1">
    <property type="nucleotide sequence ID" value="NZ_CP109536.1"/>
</dbReference>
<keyword evidence="5" id="KW-0949">S-adenosyl-L-methionine</keyword>
<dbReference type="InterPro" id="IPR003356">
    <property type="entry name" value="DNA_methylase_A-5"/>
</dbReference>
<organism evidence="12">
    <name type="scientific">Streptomyces sp. NBC_01401</name>
    <dbReference type="NCBI Taxonomy" id="2903854"/>
    <lineage>
        <taxon>Bacteria</taxon>
        <taxon>Bacillati</taxon>
        <taxon>Actinomycetota</taxon>
        <taxon>Actinomycetes</taxon>
        <taxon>Kitasatosporales</taxon>
        <taxon>Streptomycetaceae</taxon>
        <taxon>Streptomyces</taxon>
    </lineage>
</organism>
<dbReference type="GO" id="GO:0008170">
    <property type="term" value="F:N-methyltransferase activity"/>
    <property type="evidence" value="ECO:0007669"/>
    <property type="project" value="InterPro"/>
</dbReference>
<keyword evidence="3 12" id="KW-0489">Methyltransferase</keyword>
<proteinExistence type="inferred from homology"/>
<dbReference type="PROSITE" id="PS00092">
    <property type="entry name" value="N6_MTASE"/>
    <property type="match status" value="1"/>
</dbReference>
<name>A0AAU3H5J7_9ACTN</name>
<dbReference type="Gene3D" id="1.10.10.10">
    <property type="entry name" value="Winged helix-like DNA-binding domain superfamily/Winged helix DNA-binding domain"/>
    <property type="match status" value="1"/>
</dbReference>
<dbReference type="PRINTS" id="PR00507">
    <property type="entry name" value="N12N6MTFRASE"/>
</dbReference>
<evidence type="ECO:0000256" key="2">
    <source>
        <dbReference type="ARBA" id="ARBA00011900"/>
    </source>
</evidence>
<evidence type="ECO:0000256" key="7">
    <source>
        <dbReference type="ARBA" id="ARBA00023125"/>
    </source>
</evidence>
<evidence type="ECO:0000259" key="10">
    <source>
        <dbReference type="Pfam" id="PF01420"/>
    </source>
</evidence>
<dbReference type="Pfam" id="PF02384">
    <property type="entry name" value="N6_Mtase"/>
    <property type="match status" value="1"/>
</dbReference>
<dbReference type="Gene3D" id="3.90.220.20">
    <property type="entry name" value="DNA methylase specificity domains"/>
    <property type="match status" value="1"/>
</dbReference>
<dbReference type="SUPFAM" id="SSF53335">
    <property type="entry name" value="S-adenosyl-L-methionine-dependent methyltransferases"/>
    <property type="match status" value="1"/>
</dbReference>
<evidence type="ECO:0000256" key="4">
    <source>
        <dbReference type="ARBA" id="ARBA00022679"/>
    </source>
</evidence>
<evidence type="ECO:0000256" key="1">
    <source>
        <dbReference type="ARBA" id="ARBA00010923"/>
    </source>
</evidence>
<dbReference type="REBASE" id="797906">
    <property type="entry name" value="M.Ssp401ORF36600P"/>
</dbReference>
<dbReference type="SUPFAM" id="SSF46955">
    <property type="entry name" value="Putative DNA-binding domain"/>
    <property type="match status" value="1"/>
</dbReference>
<reference evidence="12" key="1">
    <citation type="submission" date="2022-10" db="EMBL/GenBank/DDBJ databases">
        <title>The complete genomes of actinobacterial strains from the NBC collection.</title>
        <authorList>
            <person name="Joergensen T.S."/>
            <person name="Alvarez Arevalo M."/>
            <person name="Sterndorff E.B."/>
            <person name="Faurdal D."/>
            <person name="Vuksanovic O."/>
            <person name="Mourched A.-S."/>
            <person name="Charusanti P."/>
            <person name="Shaw S."/>
            <person name="Blin K."/>
            <person name="Weber T."/>
        </authorList>
    </citation>
    <scope>NUCLEOTIDE SEQUENCE</scope>
    <source>
        <strain evidence="12">NBC_01401</strain>
        <plasmid evidence="12">unnamed1</plasmid>
    </source>
</reference>
<feature type="domain" description="DNA methylase adenine-specific" evidence="11">
    <location>
        <begin position="219"/>
        <end position="518"/>
    </location>
</feature>
<evidence type="ECO:0000256" key="3">
    <source>
        <dbReference type="ARBA" id="ARBA00022603"/>
    </source>
</evidence>
<dbReference type="AlphaFoldDB" id="A0AAU3H5J7"/>
<dbReference type="SUPFAM" id="SSF116734">
    <property type="entry name" value="DNA methylase specificity domain"/>
    <property type="match status" value="1"/>
</dbReference>
<dbReference type="EMBL" id="CP109536">
    <property type="protein sequence ID" value="WTZ00473.1"/>
    <property type="molecule type" value="Genomic_DNA"/>
</dbReference>
<dbReference type="InterPro" id="IPR036388">
    <property type="entry name" value="WH-like_DNA-bd_sf"/>
</dbReference>
<dbReference type="Pfam" id="PF01420">
    <property type="entry name" value="Methylase_S"/>
    <property type="match status" value="1"/>
</dbReference>
<dbReference type="EC" id="2.1.1.72" evidence="2"/>
<sequence>MSIADHGDQLHSQAEIASLAGVSRATVTLWRRAPGFPSAVRGGDSELFRRADVVAWMDERPVPRHLLQGDPDGTTYGTRARRSLAGTPPTAVAAPRPTVSNARSDPREADRVRELMGQLCDRVRGAGSRVDYVNLLASLHFLRRFDGPHWDDVVRMSRTGEGSDGAAALLRHIAVAVDEQLRLSGMRPAMRQALVRLEPRSYGDLRHVVHLVGELGPGAFELMLDEYELLAVLDSGEFFTPRSVARVMARIAVENTADGAPLSVYDPYARGGELLAAATRWCAGQGVPPHRMRVCGITHGRDTAPLATMNLTLHGARPSVFVSAGAPWAASAPFSAKRFSLVLSNPPFNMSDSTGEPRSEGSWPYGPPPLGNDNLAYVQHVLSSLEEGGAAAVIMPNKAGNSANRSEKDIRRAMVERGVVKAAIALPDRLFSHTSVPVSVWFLVHPSQACDEIMFLDARQVGTPNRGKRTLGDEDVQAVVDAYRGDGGPSSAVPTAIVTREAVEARDWSLSPMDHIDAHSPDRRVAEAACSEALAELELRTWEVREADTGATMALGQLEHEGTLGAAAVGWESVVLSDLCEIQAGPSYSLLRKHMTSGGGVPLVFPQNLREGRIEELADDRHVSHEPARHLDRFRLEPGDIVCVRTGAMGPPALVRDVGVYWLMSTNVIRLRVDDTHRSRVHPGYLAAYLGRPESVAWVRDRATATGAPSISAAALGNQPVRLPPYAEQERVASVLAALDDQAMAHSRLAAAITDTRTAVVGRLMAPDPGRAAQPEPGRRS</sequence>
<evidence type="ECO:0000256" key="5">
    <source>
        <dbReference type="ARBA" id="ARBA00022691"/>
    </source>
</evidence>
<dbReference type="GO" id="GO:0009007">
    <property type="term" value="F:site-specific DNA-methyltransferase (adenine-specific) activity"/>
    <property type="evidence" value="ECO:0007669"/>
    <property type="project" value="UniProtKB-EC"/>
</dbReference>
<evidence type="ECO:0000256" key="9">
    <source>
        <dbReference type="SAM" id="MobiDB-lite"/>
    </source>
</evidence>
<dbReference type="GO" id="GO:0032259">
    <property type="term" value="P:methylation"/>
    <property type="evidence" value="ECO:0007669"/>
    <property type="project" value="UniProtKB-KW"/>
</dbReference>
<dbReference type="Gene3D" id="3.40.50.150">
    <property type="entry name" value="Vaccinia Virus protein VP39"/>
    <property type="match status" value="1"/>
</dbReference>
<gene>
    <name evidence="12" type="ORF">OG626_36600</name>
</gene>
<feature type="domain" description="Type I restriction modification DNA specificity" evidence="10">
    <location>
        <begin position="569"/>
        <end position="743"/>
    </location>
</feature>
<dbReference type="InterPro" id="IPR029063">
    <property type="entry name" value="SAM-dependent_MTases_sf"/>
</dbReference>
<keyword evidence="7" id="KW-0238">DNA-binding</keyword>
<evidence type="ECO:0000313" key="12">
    <source>
        <dbReference type="EMBL" id="WTZ00473.1"/>
    </source>
</evidence>
<dbReference type="PANTHER" id="PTHR42933">
    <property type="entry name" value="SLR6095 PROTEIN"/>
    <property type="match status" value="1"/>
</dbReference>
<evidence type="ECO:0000259" key="11">
    <source>
        <dbReference type="Pfam" id="PF02384"/>
    </source>
</evidence>
<comment type="similarity">
    <text evidence="1">Belongs to the type-I restriction system S methylase family.</text>
</comment>
<feature type="compositionally biased region" description="Low complexity" evidence="9">
    <location>
        <begin position="85"/>
        <end position="98"/>
    </location>
</feature>
<keyword evidence="4" id="KW-0808">Transferase</keyword>
<evidence type="ECO:0000256" key="6">
    <source>
        <dbReference type="ARBA" id="ARBA00022747"/>
    </source>
</evidence>
<keyword evidence="6" id="KW-0680">Restriction system</keyword>
<keyword evidence="12" id="KW-0614">Plasmid</keyword>
<feature type="region of interest" description="Disordered" evidence="9">
    <location>
        <begin position="81"/>
        <end position="109"/>
    </location>
</feature>
<protein>
    <recommendedName>
        <fullName evidence="2">site-specific DNA-methyltransferase (adenine-specific)</fullName>
        <ecNumber evidence="2">2.1.1.72</ecNumber>
    </recommendedName>
</protein>
<dbReference type="InterPro" id="IPR044946">
    <property type="entry name" value="Restrct_endonuc_typeI_TRD_sf"/>
</dbReference>
<dbReference type="InterPro" id="IPR051537">
    <property type="entry name" value="DNA_Adenine_Mtase"/>
</dbReference>
<accession>A0AAU3H5J7</accession>
<dbReference type="InterPro" id="IPR000055">
    <property type="entry name" value="Restrct_endonuc_typeI_TRD"/>
</dbReference>
<comment type="catalytic activity">
    <reaction evidence="8">
        <text>a 2'-deoxyadenosine in DNA + S-adenosyl-L-methionine = an N(6)-methyl-2'-deoxyadenosine in DNA + S-adenosyl-L-homocysteine + H(+)</text>
        <dbReference type="Rhea" id="RHEA:15197"/>
        <dbReference type="Rhea" id="RHEA-COMP:12418"/>
        <dbReference type="Rhea" id="RHEA-COMP:12419"/>
        <dbReference type="ChEBI" id="CHEBI:15378"/>
        <dbReference type="ChEBI" id="CHEBI:57856"/>
        <dbReference type="ChEBI" id="CHEBI:59789"/>
        <dbReference type="ChEBI" id="CHEBI:90615"/>
        <dbReference type="ChEBI" id="CHEBI:90616"/>
        <dbReference type="EC" id="2.1.1.72"/>
    </reaction>
</comment>
<dbReference type="InterPro" id="IPR009061">
    <property type="entry name" value="DNA-bd_dom_put_sf"/>
</dbReference>
<dbReference type="PANTHER" id="PTHR42933:SF4">
    <property type="entry name" value="TYPE I RESTRICTION ENZYME ECOKI METHYLASE SUBUNIT"/>
    <property type="match status" value="1"/>
</dbReference>
<dbReference type="InterPro" id="IPR002052">
    <property type="entry name" value="DNA_methylase_N6_adenine_CS"/>
</dbReference>
<dbReference type="GO" id="GO:0003677">
    <property type="term" value="F:DNA binding"/>
    <property type="evidence" value="ECO:0007669"/>
    <property type="project" value="UniProtKB-KW"/>
</dbReference>
<dbReference type="GO" id="GO:0009307">
    <property type="term" value="P:DNA restriction-modification system"/>
    <property type="evidence" value="ECO:0007669"/>
    <property type="project" value="UniProtKB-KW"/>
</dbReference>